<dbReference type="InterPro" id="IPR029063">
    <property type="entry name" value="SAM-dependent_MTases_sf"/>
</dbReference>
<organism evidence="3">
    <name type="scientific">marine metagenome</name>
    <dbReference type="NCBI Taxonomy" id="408172"/>
    <lineage>
        <taxon>unclassified sequences</taxon>
        <taxon>metagenomes</taxon>
        <taxon>ecological metagenomes</taxon>
    </lineage>
</organism>
<reference evidence="3" key="1">
    <citation type="submission" date="2018-05" db="EMBL/GenBank/DDBJ databases">
        <authorList>
            <person name="Lanie J.A."/>
            <person name="Ng W.-L."/>
            <person name="Kazmierczak K.M."/>
            <person name="Andrzejewski T.M."/>
            <person name="Davidsen T.M."/>
            <person name="Wayne K.J."/>
            <person name="Tettelin H."/>
            <person name="Glass J.I."/>
            <person name="Rusch D."/>
            <person name="Podicherti R."/>
            <person name="Tsui H.-C.T."/>
            <person name="Winkler M.E."/>
        </authorList>
    </citation>
    <scope>NUCLEOTIDE SEQUENCE</scope>
</reference>
<feature type="domain" description="N6 adenine-specific DNA methyltransferase N-terminal" evidence="2">
    <location>
        <begin position="1"/>
        <end position="89"/>
    </location>
</feature>
<protein>
    <recommendedName>
        <fullName evidence="2">N6 adenine-specific DNA methyltransferase N-terminal domain-containing protein</fullName>
    </recommendedName>
</protein>
<keyword evidence="1" id="KW-0680">Restriction system</keyword>
<gene>
    <name evidence="3" type="ORF">METZ01_LOCUS421900</name>
</gene>
<evidence type="ECO:0000256" key="1">
    <source>
        <dbReference type="ARBA" id="ARBA00022747"/>
    </source>
</evidence>
<sequence length="104" mass="12299">MKRYDEKLTQEKLKNKLLKRESVTDKQVEKFRWHKWCVRSGENLKNFIRDEVFPYMEGLLKENPQAAEYFRGAQLQITDPNTLKQVVDILDSISFSEYGPDVTG</sequence>
<name>A0A382XCZ6_9ZZZZ</name>
<dbReference type="AlphaFoldDB" id="A0A382XCZ6"/>
<dbReference type="Pfam" id="PF12161">
    <property type="entry name" value="HsdM_N"/>
    <property type="match status" value="1"/>
</dbReference>
<dbReference type="InterPro" id="IPR022749">
    <property type="entry name" value="D12N6_MeTrfase_N"/>
</dbReference>
<feature type="non-terminal residue" evidence="3">
    <location>
        <position position="104"/>
    </location>
</feature>
<accession>A0A382XCZ6</accession>
<evidence type="ECO:0000259" key="2">
    <source>
        <dbReference type="Pfam" id="PF12161"/>
    </source>
</evidence>
<evidence type="ECO:0000313" key="3">
    <source>
        <dbReference type="EMBL" id="SVD69046.1"/>
    </source>
</evidence>
<dbReference type="EMBL" id="UINC01166864">
    <property type="protein sequence ID" value="SVD69046.1"/>
    <property type="molecule type" value="Genomic_DNA"/>
</dbReference>
<dbReference type="Gene3D" id="1.20.1260.30">
    <property type="match status" value="1"/>
</dbReference>
<dbReference type="InterPro" id="IPR038333">
    <property type="entry name" value="T1MK-like_N_sf"/>
</dbReference>
<dbReference type="SUPFAM" id="SSF53335">
    <property type="entry name" value="S-adenosyl-L-methionine-dependent methyltransferases"/>
    <property type="match status" value="1"/>
</dbReference>
<dbReference type="GO" id="GO:0009307">
    <property type="term" value="P:DNA restriction-modification system"/>
    <property type="evidence" value="ECO:0007669"/>
    <property type="project" value="UniProtKB-KW"/>
</dbReference>
<proteinExistence type="predicted"/>